<proteinExistence type="predicted"/>
<dbReference type="AlphaFoldDB" id="A0A067M3P7"/>
<dbReference type="STRING" id="930990.A0A067M3P7"/>
<dbReference type="Pfam" id="PF01814">
    <property type="entry name" value="Hemerythrin"/>
    <property type="match status" value="1"/>
</dbReference>
<keyword evidence="3" id="KW-1185">Reference proteome</keyword>
<feature type="domain" description="Hemerythrin-like" evidence="1">
    <location>
        <begin position="42"/>
        <end position="160"/>
    </location>
</feature>
<dbReference type="OrthoDB" id="9983919at2759"/>
<accession>A0A067M3P7</accession>
<dbReference type="InterPro" id="IPR012312">
    <property type="entry name" value="Hemerythrin-like"/>
</dbReference>
<gene>
    <name evidence="2" type="ORF">BOTBODRAFT_164979</name>
</gene>
<evidence type="ECO:0000313" key="3">
    <source>
        <dbReference type="Proteomes" id="UP000027195"/>
    </source>
</evidence>
<evidence type="ECO:0000259" key="1">
    <source>
        <dbReference type="Pfam" id="PF01814"/>
    </source>
</evidence>
<reference evidence="3" key="1">
    <citation type="journal article" date="2014" name="Proc. Natl. Acad. Sci. U.S.A.">
        <title>Extensive sampling of basidiomycete genomes demonstrates inadequacy of the white-rot/brown-rot paradigm for wood decay fungi.</title>
        <authorList>
            <person name="Riley R."/>
            <person name="Salamov A.A."/>
            <person name="Brown D.W."/>
            <person name="Nagy L.G."/>
            <person name="Floudas D."/>
            <person name="Held B.W."/>
            <person name="Levasseur A."/>
            <person name="Lombard V."/>
            <person name="Morin E."/>
            <person name="Otillar R."/>
            <person name="Lindquist E.A."/>
            <person name="Sun H."/>
            <person name="LaButti K.M."/>
            <person name="Schmutz J."/>
            <person name="Jabbour D."/>
            <person name="Luo H."/>
            <person name="Baker S.E."/>
            <person name="Pisabarro A.G."/>
            <person name="Walton J.D."/>
            <person name="Blanchette R.A."/>
            <person name="Henrissat B."/>
            <person name="Martin F."/>
            <person name="Cullen D."/>
            <person name="Hibbett D.S."/>
            <person name="Grigoriev I.V."/>
        </authorList>
    </citation>
    <scope>NUCLEOTIDE SEQUENCE [LARGE SCALE GENOMIC DNA]</scope>
    <source>
        <strain evidence="3">FD-172 SS1</strain>
    </source>
</reference>
<dbReference type="Proteomes" id="UP000027195">
    <property type="component" value="Unassembled WGS sequence"/>
</dbReference>
<evidence type="ECO:0000313" key="2">
    <source>
        <dbReference type="EMBL" id="KDQ09305.1"/>
    </source>
</evidence>
<dbReference type="InParanoid" id="A0A067M3P7"/>
<organism evidence="2 3">
    <name type="scientific">Botryobasidium botryosum (strain FD-172 SS1)</name>
    <dbReference type="NCBI Taxonomy" id="930990"/>
    <lineage>
        <taxon>Eukaryota</taxon>
        <taxon>Fungi</taxon>
        <taxon>Dikarya</taxon>
        <taxon>Basidiomycota</taxon>
        <taxon>Agaricomycotina</taxon>
        <taxon>Agaricomycetes</taxon>
        <taxon>Cantharellales</taxon>
        <taxon>Botryobasidiaceae</taxon>
        <taxon>Botryobasidium</taxon>
    </lineage>
</organism>
<name>A0A067M3P7_BOTB1</name>
<protein>
    <recommendedName>
        <fullName evidence="1">Hemerythrin-like domain-containing protein</fullName>
    </recommendedName>
</protein>
<dbReference type="PANTHER" id="PTHR35585:SF1">
    <property type="entry name" value="HHE DOMAIN PROTEIN (AFU_ORTHOLOGUE AFUA_4G00730)"/>
    <property type="match status" value="1"/>
</dbReference>
<dbReference type="HOGENOM" id="CLU_079417_0_0_1"/>
<dbReference type="Gene3D" id="1.20.120.520">
    <property type="entry name" value="nmb1532 protein domain like"/>
    <property type="match status" value="1"/>
</dbReference>
<dbReference type="EMBL" id="KL198080">
    <property type="protein sequence ID" value="KDQ09305.1"/>
    <property type="molecule type" value="Genomic_DNA"/>
</dbReference>
<dbReference type="PANTHER" id="PTHR35585">
    <property type="entry name" value="HHE DOMAIN PROTEIN (AFU_ORTHOLOGUE AFUA_4G00730)"/>
    <property type="match status" value="1"/>
</dbReference>
<sequence>MLHNTVARGPAFVLRYATSGSVLRFYSDSRPKPASTPSENTISSAVVQDHDELREYYQRIKAAADDDERTRWANQFRWELARHSIGEELVVYPEYERLLGAEGKELADRDRADHQEVKEQLKVLQDMYVDDPKFQSTLDTLMDSLEEHMNQEESVDLPALEKKLDGTGSEKLLKSFQRTKHFVPTRSHPSAPDKPPFETVAGLMAAPMDKLRDLFSKFPQ</sequence>